<reference evidence="2" key="3">
    <citation type="submission" date="2025-09" db="UniProtKB">
        <authorList>
            <consortium name="Ensembl"/>
        </authorList>
    </citation>
    <scope>IDENTIFICATION</scope>
</reference>
<proteinExistence type="predicted"/>
<dbReference type="OMA" id="LSTRDCH"/>
<name>A0A3B4BTK1_PYGNA</name>
<keyword evidence="3" id="KW-1185">Reference proteome</keyword>
<reference evidence="2" key="2">
    <citation type="submission" date="2025-08" db="UniProtKB">
        <authorList>
            <consortium name="Ensembl"/>
        </authorList>
    </citation>
    <scope>IDENTIFICATION</scope>
</reference>
<feature type="region of interest" description="Disordered" evidence="1">
    <location>
        <begin position="80"/>
        <end position="119"/>
    </location>
</feature>
<dbReference type="STRING" id="42514.ENSPNAP00000002977"/>
<evidence type="ECO:0000256" key="1">
    <source>
        <dbReference type="SAM" id="MobiDB-lite"/>
    </source>
</evidence>
<evidence type="ECO:0000313" key="3">
    <source>
        <dbReference type="Proteomes" id="UP001501920"/>
    </source>
</evidence>
<feature type="region of interest" description="Disordered" evidence="1">
    <location>
        <begin position="218"/>
        <end position="288"/>
    </location>
</feature>
<feature type="compositionally biased region" description="Low complexity" evidence="1">
    <location>
        <begin position="81"/>
        <end position="95"/>
    </location>
</feature>
<accession>A0A3B4BTK1</accession>
<gene>
    <name evidence="2" type="primary">KLF4</name>
</gene>
<dbReference type="AlphaFoldDB" id="A0A3B4BTK1"/>
<reference evidence="2 3" key="1">
    <citation type="submission" date="2020-10" db="EMBL/GenBank/DDBJ databases">
        <title>Pygocentrus nattereri (red-bellied piranha) genome, fPygNat1, primary haplotype.</title>
        <authorList>
            <person name="Myers G."/>
            <person name="Meyer A."/>
            <person name="Karagic N."/>
            <person name="Pippel M."/>
            <person name="Winkler S."/>
            <person name="Tracey A."/>
            <person name="Wood J."/>
            <person name="Formenti G."/>
            <person name="Howe K."/>
            <person name="Fedrigo O."/>
            <person name="Jarvis E.D."/>
        </authorList>
    </citation>
    <scope>NUCLEOTIDE SEQUENCE [LARGE SCALE GENOMIC DNA]</scope>
</reference>
<protein>
    <submittedName>
        <fullName evidence="2">Uncharacterized protein</fullName>
    </submittedName>
</protein>
<dbReference type="GeneTree" id="ENSGT00940000156229"/>
<sequence>MRQPPSDVERVALGGALLPSISTFSSGGARTRWKEEMSHLKHPCLLSGGSDHNPLLTMTKKEPEELDLLDYDFILSNSILQQQQQQQQQSHASQHQSDEDPGMVSHAPPTSPGPYSAYQGEALYPIPDLNDVSPSGGFVAELMRPELDPAYLQPPASLHGKFVVKTTMHMDYSQGVTVSKAAASSSDPSVLFACHRIKQECPSKCAVSRAMDPCGFGHAPSSSSSSLSSPDEHHAPSQALGHPLGFHPTQGYSAFHSQPPAPSMQYQGRSDLSRSEPEKSRLWPLAIK</sequence>
<evidence type="ECO:0000313" key="2">
    <source>
        <dbReference type="Ensembl" id="ENSPNAP00000002977.2"/>
    </source>
</evidence>
<dbReference type="Ensembl" id="ENSPNAT00000009516.2">
    <property type="protein sequence ID" value="ENSPNAP00000002977.2"/>
    <property type="gene ID" value="ENSPNAG00000009332.2"/>
</dbReference>
<feature type="compositionally biased region" description="Basic and acidic residues" evidence="1">
    <location>
        <begin position="271"/>
        <end position="281"/>
    </location>
</feature>
<organism evidence="2 3">
    <name type="scientific">Pygocentrus nattereri</name>
    <name type="common">Red-bellied piranha</name>
    <dbReference type="NCBI Taxonomy" id="42514"/>
    <lineage>
        <taxon>Eukaryota</taxon>
        <taxon>Metazoa</taxon>
        <taxon>Chordata</taxon>
        <taxon>Craniata</taxon>
        <taxon>Vertebrata</taxon>
        <taxon>Euteleostomi</taxon>
        <taxon>Actinopterygii</taxon>
        <taxon>Neopterygii</taxon>
        <taxon>Teleostei</taxon>
        <taxon>Ostariophysi</taxon>
        <taxon>Characiformes</taxon>
        <taxon>Characoidei</taxon>
        <taxon>Pygocentrus</taxon>
    </lineage>
</organism>
<dbReference type="Proteomes" id="UP001501920">
    <property type="component" value="Chromosome 16"/>
</dbReference>
<dbReference type="OrthoDB" id="4748970at2759"/>